<evidence type="ECO:0000313" key="2">
    <source>
        <dbReference type="EMBL" id="AUD06999.1"/>
    </source>
</evidence>
<evidence type="ECO:0000256" key="1">
    <source>
        <dbReference type="SAM" id="MobiDB-lite"/>
    </source>
</evidence>
<evidence type="ECO:0000313" key="3">
    <source>
        <dbReference type="Proteomes" id="UP000232883"/>
    </source>
</evidence>
<reference evidence="2 3" key="1">
    <citation type="submission" date="2017-11" db="EMBL/GenBank/DDBJ databases">
        <title>Taxonomic description and genome sequences of Spirosoma HA7 sp. nov., isolated from pollen microhabitat of Corylus avellana.</title>
        <authorList>
            <person name="Ambika Manirajan B."/>
            <person name="Suarez C."/>
            <person name="Ratering S."/>
            <person name="Geissler-Plaum R."/>
            <person name="Cardinale M."/>
            <person name="Sylvia S."/>
        </authorList>
    </citation>
    <scope>NUCLEOTIDE SEQUENCE [LARGE SCALE GENOMIC DNA]</scope>
    <source>
        <strain evidence="2 3">HA7</strain>
    </source>
</reference>
<protein>
    <submittedName>
        <fullName evidence="2">Uncharacterized protein</fullName>
    </submittedName>
</protein>
<dbReference type="EMBL" id="CP025096">
    <property type="protein sequence ID" value="AUD06999.1"/>
    <property type="molecule type" value="Genomic_DNA"/>
</dbReference>
<feature type="compositionally biased region" description="Basic and acidic residues" evidence="1">
    <location>
        <begin position="202"/>
        <end position="211"/>
    </location>
</feature>
<organism evidence="2 3">
    <name type="scientific">Spirosoma pollinicola</name>
    <dbReference type="NCBI Taxonomy" id="2057025"/>
    <lineage>
        <taxon>Bacteria</taxon>
        <taxon>Pseudomonadati</taxon>
        <taxon>Bacteroidota</taxon>
        <taxon>Cytophagia</taxon>
        <taxon>Cytophagales</taxon>
        <taxon>Cytophagaceae</taxon>
        <taxon>Spirosoma</taxon>
    </lineage>
</organism>
<sequence>MICRTCQEDKPLADFRTYKKRSGVGYESTCKACASRANMQRVQERKAVDPTYAEHIRQTDRAYKIRRASRPTSPVDEKPACQGSKERRMQQKRAAYRRMMEDPVKAKAERERKRRSRQRNPERPRPARPAATAELTGWKLVRHQIKQRKRETRKRENIKNDPVRLEAFRRRNLDKQRRWQQAIKNDPVRYGAYLQKQREYAAKRKAERTQRLIDATTPTPPTQTTKKPTRRKKTRRANISTWLGRANE</sequence>
<feature type="compositionally biased region" description="Basic and acidic residues" evidence="1">
    <location>
        <begin position="98"/>
        <end position="111"/>
    </location>
</feature>
<feature type="region of interest" description="Disordered" evidence="1">
    <location>
        <begin position="65"/>
        <end position="136"/>
    </location>
</feature>
<dbReference type="AlphaFoldDB" id="A0A2K8ZB00"/>
<proteinExistence type="predicted"/>
<feature type="compositionally biased region" description="Basic and acidic residues" evidence="1">
    <location>
        <begin position="75"/>
        <end position="89"/>
    </location>
</feature>
<dbReference type="KEGG" id="spir:CWM47_37380"/>
<feature type="compositionally biased region" description="Basic residues" evidence="1">
    <location>
        <begin position="227"/>
        <end position="236"/>
    </location>
</feature>
<name>A0A2K8ZB00_9BACT</name>
<feature type="region of interest" description="Disordered" evidence="1">
    <location>
        <begin position="202"/>
        <end position="248"/>
    </location>
</feature>
<gene>
    <name evidence="2" type="ORF">CWM47_37380</name>
</gene>
<accession>A0A2K8ZB00</accession>
<keyword evidence="3" id="KW-1185">Reference proteome</keyword>
<dbReference type="Proteomes" id="UP000232883">
    <property type="component" value="Chromosome"/>
</dbReference>